<dbReference type="EMBL" id="JAVRHS010000015">
    <property type="protein sequence ID" value="MDT0577037.1"/>
    <property type="molecule type" value="Genomic_DNA"/>
</dbReference>
<evidence type="ECO:0000256" key="8">
    <source>
        <dbReference type="ARBA" id="ARBA00022723"/>
    </source>
</evidence>
<comment type="similarity">
    <text evidence="3 14 15">Belongs to the HemJ family.</text>
</comment>
<dbReference type="Proteomes" id="UP001259803">
    <property type="component" value="Unassembled WGS sequence"/>
</dbReference>
<evidence type="ECO:0000256" key="15">
    <source>
        <dbReference type="PIRNR" id="PIRNR004638"/>
    </source>
</evidence>
<evidence type="ECO:0000256" key="1">
    <source>
        <dbReference type="ARBA" id="ARBA00004651"/>
    </source>
</evidence>
<comment type="catalytic activity">
    <reaction evidence="13 14 15">
        <text>protoporphyrinogen IX + 3 A = protoporphyrin IX + 3 AH2</text>
        <dbReference type="Rhea" id="RHEA:62000"/>
        <dbReference type="ChEBI" id="CHEBI:13193"/>
        <dbReference type="ChEBI" id="CHEBI:17499"/>
        <dbReference type="ChEBI" id="CHEBI:57306"/>
        <dbReference type="ChEBI" id="CHEBI:57307"/>
    </reaction>
</comment>
<accession>A0ABU2ZNM3</accession>
<dbReference type="PIRSF" id="PIRSF004638">
    <property type="entry name" value="UCP004638"/>
    <property type="match status" value="1"/>
</dbReference>
<evidence type="ECO:0000313" key="16">
    <source>
        <dbReference type="EMBL" id="MDT0577037.1"/>
    </source>
</evidence>
<reference evidence="16 17" key="1">
    <citation type="submission" date="2023-09" db="EMBL/GenBank/DDBJ databases">
        <authorList>
            <person name="Rey-Velasco X."/>
        </authorList>
    </citation>
    <scope>NUCLEOTIDE SEQUENCE [LARGE SCALE GENOMIC DNA]</scope>
    <source>
        <strain evidence="16 17">F390</strain>
    </source>
</reference>
<evidence type="ECO:0000256" key="7">
    <source>
        <dbReference type="ARBA" id="ARBA00022692"/>
    </source>
</evidence>
<feature type="transmembrane region" description="Helical" evidence="14">
    <location>
        <begin position="6"/>
        <end position="30"/>
    </location>
</feature>
<keyword evidence="5 14" id="KW-1003">Cell membrane</keyword>
<sequence>MHEELALLYPWLKVGHLVFIIFWMAGLFMLPRYYIYHQEAEAGSAEAARWVEREAKLRKIILNPALVLVWAFGIALAIATDAWSAGWLHIKLLLVLLLSAYHGWMIGYGRKLAQGRPTLSGGKLRLLNEVPGIAAILIITTVIIGKLYLP</sequence>
<keyword evidence="6 14" id="KW-0349">Heme</keyword>
<comment type="subunit">
    <text evidence="14">Homodimer.</text>
</comment>
<keyword evidence="17" id="KW-1185">Reference proteome</keyword>
<gene>
    <name evidence="16" type="ORF">RM533_12750</name>
</gene>
<keyword evidence="7 14" id="KW-0812">Transmembrane</keyword>
<dbReference type="PANTHER" id="PTHR40255:SF1">
    <property type="entry name" value="PROTOPORPHYRINOGEN IX OXIDASE"/>
    <property type="match status" value="1"/>
</dbReference>
<evidence type="ECO:0000256" key="4">
    <source>
        <dbReference type="ARBA" id="ARBA00017504"/>
    </source>
</evidence>
<name>A0ABU2ZNM3_9SPHN</name>
<keyword evidence="9 14" id="KW-1133">Transmembrane helix</keyword>
<comment type="caution">
    <text evidence="16">The sequence shown here is derived from an EMBL/GenBank/DDBJ whole genome shotgun (WGS) entry which is preliminary data.</text>
</comment>
<comment type="pathway">
    <text evidence="2 14 15">Porphyrin-containing compound metabolism; protoporphyrin-IX biosynthesis; protoporphyrin-IX from protoporphyrinogen-IX: step 1/1.</text>
</comment>
<feature type="transmembrane region" description="Helical" evidence="14">
    <location>
        <begin position="130"/>
        <end position="149"/>
    </location>
</feature>
<proteinExistence type="inferred from homology"/>
<evidence type="ECO:0000256" key="5">
    <source>
        <dbReference type="ARBA" id="ARBA00022475"/>
    </source>
</evidence>
<dbReference type="InterPro" id="IPR005265">
    <property type="entry name" value="HemJ-like"/>
</dbReference>
<comment type="subcellular location">
    <subcellularLocation>
        <location evidence="1 14">Cell membrane</location>
        <topology evidence="1 14">Multi-pass membrane protein</topology>
    </subcellularLocation>
</comment>
<dbReference type="EC" id="1.3.99.-" evidence="14 15"/>
<evidence type="ECO:0000256" key="11">
    <source>
        <dbReference type="ARBA" id="ARBA00023004"/>
    </source>
</evidence>
<evidence type="ECO:0000256" key="6">
    <source>
        <dbReference type="ARBA" id="ARBA00022617"/>
    </source>
</evidence>
<feature type="binding site" description="axial binding residue" evidence="14">
    <location>
        <position position="91"/>
    </location>
    <ligand>
        <name>heme</name>
        <dbReference type="ChEBI" id="CHEBI:30413"/>
    </ligand>
    <ligandPart>
        <name>Fe</name>
        <dbReference type="ChEBI" id="CHEBI:18248"/>
    </ligandPart>
</feature>
<evidence type="ECO:0000256" key="9">
    <source>
        <dbReference type="ARBA" id="ARBA00022989"/>
    </source>
</evidence>
<dbReference type="HAMAP" id="MF_02239">
    <property type="entry name" value="HemJ"/>
    <property type="match status" value="1"/>
</dbReference>
<keyword evidence="11 14" id="KW-0408">Iron</keyword>
<keyword evidence="8 14" id="KW-0479">Metal-binding</keyword>
<evidence type="ECO:0000256" key="2">
    <source>
        <dbReference type="ARBA" id="ARBA00005073"/>
    </source>
</evidence>
<evidence type="ECO:0000313" key="17">
    <source>
        <dbReference type="Proteomes" id="UP001259803"/>
    </source>
</evidence>
<dbReference type="Pfam" id="PF03653">
    <property type="entry name" value="UPF0093"/>
    <property type="match status" value="1"/>
</dbReference>
<protein>
    <recommendedName>
        <fullName evidence="4 14">Protoporphyrinogen IX oxidase</fullName>
        <shortName evidence="14">PPO</shortName>
        <ecNumber evidence="14 15">1.3.99.-</ecNumber>
    </recommendedName>
</protein>
<evidence type="ECO:0000256" key="10">
    <source>
        <dbReference type="ARBA" id="ARBA00023002"/>
    </source>
</evidence>
<dbReference type="PANTHER" id="PTHR40255">
    <property type="entry name" value="UPF0093 MEMBRANE PROTEIN SLR1790"/>
    <property type="match status" value="1"/>
</dbReference>
<evidence type="ECO:0000256" key="14">
    <source>
        <dbReference type="HAMAP-Rule" id="MF_02239"/>
    </source>
</evidence>
<feature type="binding site" description="axial binding residue" evidence="14">
    <location>
        <position position="16"/>
    </location>
    <ligand>
        <name>heme</name>
        <dbReference type="ChEBI" id="CHEBI:30413"/>
    </ligand>
    <ligandPart>
        <name>Fe</name>
        <dbReference type="ChEBI" id="CHEBI:18248"/>
    </ligandPart>
</feature>
<organism evidence="16 17">
    <name type="scientific">Croceicoccus esteveae</name>
    <dbReference type="NCBI Taxonomy" id="3075597"/>
    <lineage>
        <taxon>Bacteria</taxon>
        <taxon>Pseudomonadati</taxon>
        <taxon>Pseudomonadota</taxon>
        <taxon>Alphaproteobacteria</taxon>
        <taxon>Sphingomonadales</taxon>
        <taxon>Erythrobacteraceae</taxon>
        <taxon>Croceicoccus</taxon>
    </lineage>
</organism>
<evidence type="ECO:0000256" key="3">
    <source>
        <dbReference type="ARBA" id="ARBA00006501"/>
    </source>
</evidence>
<evidence type="ECO:0000256" key="12">
    <source>
        <dbReference type="ARBA" id="ARBA00023136"/>
    </source>
</evidence>
<feature type="transmembrane region" description="Helical" evidence="14">
    <location>
        <begin position="60"/>
        <end position="80"/>
    </location>
</feature>
<comment type="cofactor">
    <cofactor evidence="14 15">
        <name>heme b</name>
        <dbReference type="ChEBI" id="CHEBI:60344"/>
    </cofactor>
    <text evidence="14 15">Binds 1 heme b (iron(II)-protoporphyrin IX) group per subunit.</text>
</comment>
<comment type="function">
    <text evidence="14 15">Catalyzes the oxidation of protoporphyrinogen IX to protoporphyrin IX.</text>
</comment>
<keyword evidence="12 14" id="KW-0472">Membrane</keyword>
<feature type="transmembrane region" description="Helical" evidence="14">
    <location>
        <begin position="86"/>
        <end position="109"/>
    </location>
</feature>
<evidence type="ECO:0000256" key="13">
    <source>
        <dbReference type="ARBA" id="ARBA00048390"/>
    </source>
</evidence>
<dbReference type="RefSeq" id="WP_311341612.1">
    <property type="nucleotide sequence ID" value="NZ_JAVRHS010000015.1"/>
</dbReference>
<keyword evidence="10 14" id="KW-0560">Oxidoreductase</keyword>